<dbReference type="InterPro" id="IPR007712">
    <property type="entry name" value="RelE/ParE_toxin"/>
</dbReference>
<gene>
    <name evidence="2" type="ORF">Mal52_08850</name>
</gene>
<reference evidence="2 3" key="1">
    <citation type="submission" date="2019-02" db="EMBL/GenBank/DDBJ databases">
        <title>Deep-cultivation of Planctomycetes and their phenomic and genomic characterization uncovers novel biology.</title>
        <authorList>
            <person name="Wiegand S."/>
            <person name="Jogler M."/>
            <person name="Boedeker C."/>
            <person name="Pinto D."/>
            <person name="Vollmers J."/>
            <person name="Rivas-Marin E."/>
            <person name="Kohn T."/>
            <person name="Peeters S.H."/>
            <person name="Heuer A."/>
            <person name="Rast P."/>
            <person name="Oberbeckmann S."/>
            <person name="Bunk B."/>
            <person name="Jeske O."/>
            <person name="Meyerdierks A."/>
            <person name="Storesund J.E."/>
            <person name="Kallscheuer N."/>
            <person name="Luecker S."/>
            <person name="Lage O.M."/>
            <person name="Pohl T."/>
            <person name="Merkel B.J."/>
            <person name="Hornburger P."/>
            <person name="Mueller R.-W."/>
            <person name="Bruemmer F."/>
            <person name="Labrenz M."/>
            <person name="Spormann A.M."/>
            <person name="Op den Camp H."/>
            <person name="Overmann J."/>
            <person name="Amann R."/>
            <person name="Jetten M.S.M."/>
            <person name="Mascher T."/>
            <person name="Medema M.H."/>
            <person name="Devos D.P."/>
            <person name="Kaster A.-K."/>
            <person name="Ovreas L."/>
            <person name="Rohde M."/>
            <person name="Galperin M.Y."/>
            <person name="Jogler C."/>
        </authorList>
    </citation>
    <scope>NUCLEOTIDE SEQUENCE [LARGE SCALE GENOMIC DNA]</scope>
    <source>
        <strain evidence="2 3">Mal52</strain>
    </source>
</reference>
<evidence type="ECO:0000256" key="1">
    <source>
        <dbReference type="ARBA" id="ARBA00022649"/>
    </source>
</evidence>
<evidence type="ECO:0000313" key="2">
    <source>
        <dbReference type="EMBL" id="QDU42424.1"/>
    </source>
</evidence>
<protein>
    <submittedName>
        <fullName evidence="2">Plasmid stabilization system protein</fullName>
    </submittedName>
</protein>
<dbReference type="Proteomes" id="UP000319383">
    <property type="component" value="Chromosome"/>
</dbReference>
<sequence length="57" mass="6576">MLVRQPLIGESREELLSGLRSFPVGNFVIYYRPLSAGRYAVEIVRVLHGARDIHEFF</sequence>
<keyword evidence="3" id="KW-1185">Reference proteome</keyword>
<keyword evidence="1" id="KW-1277">Toxin-antitoxin system</keyword>
<proteinExistence type="predicted"/>
<accession>A0A517ZIW2</accession>
<dbReference type="KEGG" id="sdyn:Mal52_08850"/>
<name>A0A517ZIW2_9PLAN</name>
<dbReference type="AlphaFoldDB" id="A0A517ZIW2"/>
<dbReference type="InterPro" id="IPR035093">
    <property type="entry name" value="RelE/ParE_toxin_dom_sf"/>
</dbReference>
<organism evidence="2 3">
    <name type="scientific">Symmachiella dynata</name>
    <dbReference type="NCBI Taxonomy" id="2527995"/>
    <lineage>
        <taxon>Bacteria</taxon>
        <taxon>Pseudomonadati</taxon>
        <taxon>Planctomycetota</taxon>
        <taxon>Planctomycetia</taxon>
        <taxon>Planctomycetales</taxon>
        <taxon>Planctomycetaceae</taxon>
        <taxon>Symmachiella</taxon>
    </lineage>
</organism>
<dbReference type="Pfam" id="PF05016">
    <property type="entry name" value="ParE_toxin"/>
    <property type="match status" value="1"/>
</dbReference>
<evidence type="ECO:0000313" key="3">
    <source>
        <dbReference type="Proteomes" id="UP000319383"/>
    </source>
</evidence>
<dbReference type="Gene3D" id="3.30.2310.20">
    <property type="entry name" value="RelE-like"/>
    <property type="match status" value="1"/>
</dbReference>
<dbReference type="EMBL" id="CP036276">
    <property type="protein sequence ID" value="QDU42424.1"/>
    <property type="molecule type" value="Genomic_DNA"/>
</dbReference>